<dbReference type="RefSeq" id="WP_373320403.1">
    <property type="nucleotide sequence ID" value="NZ_BOPG01000067.1"/>
</dbReference>
<dbReference type="InterPro" id="IPR029058">
    <property type="entry name" value="AB_hydrolase_fold"/>
</dbReference>
<dbReference type="InterPro" id="IPR017208">
    <property type="entry name" value="UCP037442_abhydr"/>
</dbReference>
<name>A0A8J3ZH67_9ACTN</name>
<sequence>MPRPGGDILALHSYPDDGTAPMALILPAMGVPARYYRHFAAELHAVGFAVLALDLRGNGASTPRPSRATRYGYSDLVDDVAAVCDALTERRAGRPLLLVGHSLGGQLGLLHAANDPAGITGVVLVAAAIPYWRAYPGRRRYGLLGMTQYIAATSTVLGVWPGWGFGGRQAGRVMTDWARTARTGGYGNLPGADEALAKLSVPVLAISFEGDDLVPAPVVDNYLGLVGVAPVERAHITAADLGAPGNHFTWTRMSAPVVARITAFGPGAGGSGDE</sequence>
<evidence type="ECO:0000313" key="2">
    <source>
        <dbReference type="EMBL" id="GIJ61520.1"/>
    </source>
</evidence>
<protein>
    <recommendedName>
        <fullName evidence="1">Serine aminopeptidase S33 domain-containing protein</fullName>
    </recommendedName>
</protein>
<proteinExistence type="predicted"/>
<organism evidence="2 3">
    <name type="scientific">Virgisporangium aurantiacum</name>
    <dbReference type="NCBI Taxonomy" id="175570"/>
    <lineage>
        <taxon>Bacteria</taxon>
        <taxon>Bacillati</taxon>
        <taxon>Actinomycetota</taxon>
        <taxon>Actinomycetes</taxon>
        <taxon>Micromonosporales</taxon>
        <taxon>Micromonosporaceae</taxon>
        <taxon>Virgisporangium</taxon>
    </lineage>
</organism>
<comment type="caution">
    <text evidence="2">The sequence shown here is derived from an EMBL/GenBank/DDBJ whole genome shotgun (WGS) entry which is preliminary data.</text>
</comment>
<dbReference type="AlphaFoldDB" id="A0A8J3ZH67"/>
<accession>A0A8J3ZH67</accession>
<dbReference type="PIRSF" id="PIRSF037442">
    <property type="entry name" value="UCP037442_abhydr"/>
    <property type="match status" value="1"/>
</dbReference>
<evidence type="ECO:0000313" key="3">
    <source>
        <dbReference type="Proteomes" id="UP000612585"/>
    </source>
</evidence>
<dbReference type="PANTHER" id="PTHR43194:SF2">
    <property type="entry name" value="PEROXISOMAL MEMBRANE PROTEIN LPX1"/>
    <property type="match status" value="1"/>
</dbReference>
<dbReference type="GO" id="GO:0003824">
    <property type="term" value="F:catalytic activity"/>
    <property type="evidence" value="ECO:0007669"/>
    <property type="project" value="UniProtKB-ARBA"/>
</dbReference>
<keyword evidence="3" id="KW-1185">Reference proteome</keyword>
<dbReference type="PRINTS" id="PR00111">
    <property type="entry name" value="ABHYDROLASE"/>
</dbReference>
<dbReference type="InterPro" id="IPR022742">
    <property type="entry name" value="Hydrolase_4"/>
</dbReference>
<gene>
    <name evidence="2" type="ORF">Vau01_090360</name>
</gene>
<dbReference type="EMBL" id="BOPG01000067">
    <property type="protein sequence ID" value="GIJ61520.1"/>
    <property type="molecule type" value="Genomic_DNA"/>
</dbReference>
<dbReference type="InterPro" id="IPR050228">
    <property type="entry name" value="Carboxylesterase_BioH"/>
</dbReference>
<dbReference type="PANTHER" id="PTHR43194">
    <property type="entry name" value="HYDROLASE ALPHA/BETA FOLD FAMILY"/>
    <property type="match status" value="1"/>
</dbReference>
<reference evidence="2" key="1">
    <citation type="submission" date="2021-01" db="EMBL/GenBank/DDBJ databases">
        <title>Whole genome shotgun sequence of Virgisporangium aurantiacum NBRC 16421.</title>
        <authorList>
            <person name="Komaki H."/>
            <person name="Tamura T."/>
        </authorList>
    </citation>
    <scope>NUCLEOTIDE SEQUENCE</scope>
    <source>
        <strain evidence="2">NBRC 16421</strain>
    </source>
</reference>
<dbReference type="Proteomes" id="UP000612585">
    <property type="component" value="Unassembled WGS sequence"/>
</dbReference>
<dbReference type="Pfam" id="PF12146">
    <property type="entry name" value="Hydrolase_4"/>
    <property type="match status" value="1"/>
</dbReference>
<dbReference type="SUPFAM" id="SSF53474">
    <property type="entry name" value="alpha/beta-Hydrolases"/>
    <property type="match status" value="1"/>
</dbReference>
<evidence type="ECO:0000259" key="1">
    <source>
        <dbReference type="Pfam" id="PF12146"/>
    </source>
</evidence>
<feature type="domain" description="Serine aminopeptidase S33" evidence="1">
    <location>
        <begin position="29"/>
        <end position="135"/>
    </location>
</feature>
<dbReference type="Gene3D" id="3.40.50.1820">
    <property type="entry name" value="alpha/beta hydrolase"/>
    <property type="match status" value="1"/>
</dbReference>
<dbReference type="InterPro" id="IPR000073">
    <property type="entry name" value="AB_hydrolase_1"/>
</dbReference>